<dbReference type="AlphaFoldDB" id="A0A8G2CBX5"/>
<name>A0A8G2CBX5_9BACT</name>
<dbReference type="EMBL" id="FQZR01000009">
    <property type="protein sequence ID" value="SHJ67017.1"/>
    <property type="molecule type" value="Genomic_DNA"/>
</dbReference>
<reference evidence="3 4" key="1">
    <citation type="submission" date="2016-11" db="EMBL/GenBank/DDBJ databases">
        <authorList>
            <person name="Varghese N."/>
            <person name="Submissions S."/>
        </authorList>
    </citation>
    <scope>NUCLEOTIDE SEQUENCE [LARGE SCALE GENOMIC DNA]</scope>
    <source>
        <strain evidence="3 4">DSM 17919</strain>
    </source>
</reference>
<evidence type="ECO:0000313" key="4">
    <source>
        <dbReference type="Proteomes" id="UP000184001"/>
    </source>
</evidence>
<accession>A0A8G2CBX5</accession>
<organism evidence="3 4">
    <name type="scientific">Halodesulfovibrio aestuarii</name>
    <dbReference type="NCBI Taxonomy" id="126333"/>
    <lineage>
        <taxon>Bacteria</taxon>
        <taxon>Pseudomonadati</taxon>
        <taxon>Thermodesulfobacteriota</taxon>
        <taxon>Desulfovibrionia</taxon>
        <taxon>Desulfovibrionales</taxon>
        <taxon>Desulfovibrionaceae</taxon>
        <taxon>Halodesulfovibrio</taxon>
    </lineage>
</organism>
<proteinExistence type="predicted"/>
<sequence>MNRNISMLIVLALVVGTVLIGYNKWIRREAYTISENASSQVSVNTSTQESQALQDVVIGKSTSDTLSSTAPKADHAKNSDVKAGSSSLQVPVAERTQEDTGNDLILVTKTVTVAEVRPQPDATTSVQPPAATSRKKDTVAKHAELLALESVSYADEKLTVSAVNKFTYKIFELKEPDRFVVDIVGHFKEELPEPKVVADNLVKAVRLGHHEDRIRIVLDLKGNIPSNWSATQTNGTLSVMMK</sequence>
<dbReference type="Pfam" id="PF11741">
    <property type="entry name" value="AMIN"/>
    <property type="match status" value="1"/>
</dbReference>
<gene>
    <name evidence="3" type="ORF">SAMN05660830_02968</name>
</gene>
<evidence type="ECO:0000256" key="1">
    <source>
        <dbReference type="SAM" id="MobiDB-lite"/>
    </source>
</evidence>
<dbReference type="RefSeq" id="WP_019999328.1">
    <property type="nucleotide sequence ID" value="NZ_CP192219.1"/>
</dbReference>
<feature type="domain" description="AMIN" evidence="2">
    <location>
        <begin position="157"/>
        <end position="230"/>
    </location>
</feature>
<dbReference type="Proteomes" id="UP000184001">
    <property type="component" value="Unassembled WGS sequence"/>
</dbReference>
<feature type="region of interest" description="Disordered" evidence="1">
    <location>
        <begin position="64"/>
        <end position="89"/>
    </location>
</feature>
<protein>
    <submittedName>
        <fullName evidence="3">AMIN domain-containing protein</fullName>
    </submittedName>
</protein>
<dbReference type="InterPro" id="IPR021731">
    <property type="entry name" value="AMIN_dom"/>
</dbReference>
<evidence type="ECO:0000313" key="3">
    <source>
        <dbReference type="EMBL" id="SHJ67017.1"/>
    </source>
</evidence>
<dbReference type="Gene3D" id="2.60.40.3500">
    <property type="match status" value="1"/>
</dbReference>
<comment type="caution">
    <text evidence="3">The sequence shown here is derived from an EMBL/GenBank/DDBJ whole genome shotgun (WGS) entry which is preliminary data.</text>
</comment>
<evidence type="ECO:0000259" key="2">
    <source>
        <dbReference type="Pfam" id="PF11741"/>
    </source>
</evidence>